<proteinExistence type="predicted"/>
<dbReference type="InterPro" id="IPR007687">
    <property type="entry name" value="Me_CoM_Rdtase_prot-C"/>
</dbReference>
<name>A0A1Q6DVM5_METT1</name>
<keyword evidence="1 3" id="KW-0484">Methanogenesis</keyword>
<dbReference type="STRING" id="1903181.BTN85_0921"/>
<dbReference type="InParanoid" id="A0A1Q6DVM5"/>
<dbReference type="NCBIfam" id="TIGR03264">
    <property type="entry name" value="met_CoM_red_C"/>
    <property type="match status" value="1"/>
</dbReference>
<dbReference type="Proteomes" id="UP000185744">
    <property type="component" value="Unassembled WGS sequence"/>
</dbReference>
<evidence type="ECO:0000256" key="1">
    <source>
        <dbReference type="ARBA" id="ARBA00022994"/>
    </source>
</evidence>
<evidence type="ECO:0000313" key="5">
    <source>
        <dbReference type="Proteomes" id="UP000185744"/>
    </source>
</evidence>
<evidence type="ECO:0000256" key="2">
    <source>
        <dbReference type="ARBA" id="ARBA00025920"/>
    </source>
</evidence>
<comment type="caution">
    <text evidence="4">The sequence shown here is derived from an EMBL/GenBank/DDBJ whole genome shotgun (WGS) entry which is preliminary data.</text>
</comment>
<dbReference type="FunCoup" id="A0A1Q6DVM5">
    <property type="interactions" value="8"/>
</dbReference>
<keyword evidence="5" id="KW-1185">Reference proteome</keyword>
<protein>
    <recommendedName>
        <fullName evidence="3">Methyl-coenzyme M reductase operon protein C</fullName>
    </recommendedName>
</protein>
<accession>A0A1Q6DVM5</accession>
<dbReference type="Pfam" id="PF04609">
    <property type="entry name" value="MCR_C"/>
    <property type="match status" value="1"/>
</dbReference>
<organism evidence="4 5">
    <name type="scientific">Methanohalarchaeum thermophilum</name>
    <dbReference type="NCBI Taxonomy" id="1903181"/>
    <lineage>
        <taxon>Archaea</taxon>
        <taxon>Methanobacteriati</taxon>
        <taxon>Methanobacteriota</taxon>
        <taxon>Methanonatronarchaeia</taxon>
        <taxon>Methanonatronarchaeales</taxon>
        <taxon>Methanonatronarchaeaceae</taxon>
        <taxon>Candidatus Methanohalarchaeum</taxon>
    </lineage>
</organism>
<comment type="subunit">
    <text evidence="2 3">MCR is composed of three subunits: alpha, beta, and gamma. The function of proteins C and D is not known.</text>
</comment>
<evidence type="ECO:0000313" key="4">
    <source>
        <dbReference type="EMBL" id="OKY78430.1"/>
    </source>
</evidence>
<dbReference type="GO" id="GO:0015948">
    <property type="term" value="P:methanogenesis"/>
    <property type="evidence" value="ECO:0007669"/>
    <property type="project" value="UniProtKB-UniRule"/>
</dbReference>
<dbReference type="EMBL" id="MSDW01000001">
    <property type="protein sequence ID" value="OKY78430.1"/>
    <property type="molecule type" value="Genomic_DNA"/>
</dbReference>
<reference evidence="4" key="1">
    <citation type="submission" date="2016-12" db="EMBL/GenBank/DDBJ databases">
        <title>Discovery of methanogenic haloarchaea.</title>
        <authorList>
            <person name="Sorokin D.Y."/>
            <person name="Makarova K.S."/>
            <person name="Abbas B."/>
            <person name="Ferrer M."/>
            <person name="Golyshin P.N."/>
        </authorList>
    </citation>
    <scope>NUCLEOTIDE SEQUENCE [LARGE SCALE GENOMIC DNA]</scope>
    <source>
        <strain evidence="4">HMET1</strain>
    </source>
</reference>
<gene>
    <name evidence="4" type="ORF">BTN85_0921</name>
</gene>
<sequence length="206" mass="22751">MTEMGRRSRVIDCRRSAGLAKSGGLAQRNTIAECSRKDVIAIAMGPGKRHITKPICQITYALREEGIETSVLVLNAGSGVPTDAPARTMGTFGLEPEEKERIQQYRLAVMHLGNVKNHLVYKARLLLRNVDIPTIIVSQCPVDFEDFAEVGVRTIEVEPDEPETKGEIIDIVTGVIRGVSCPQSKLDEVSRKVKKALNEIKKKEKC</sequence>
<dbReference type="AlphaFoldDB" id="A0A1Q6DVM5"/>
<evidence type="ECO:0000256" key="3">
    <source>
        <dbReference type="PIRNR" id="PIRNR003137"/>
    </source>
</evidence>
<dbReference type="PIRSF" id="PIRSF003137">
    <property type="entry name" value="McrC"/>
    <property type="match status" value="1"/>
</dbReference>
<dbReference type="InterPro" id="IPR026327">
    <property type="entry name" value="Me_CoM_Rdtase_prot-C-like"/>
</dbReference>